<keyword evidence="2" id="KW-1185">Reference proteome</keyword>
<reference evidence="1" key="1">
    <citation type="submission" date="2020-04" db="EMBL/GenBank/DDBJ databases">
        <authorList>
            <person name="Alioto T."/>
            <person name="Alioto T."/>
            <person name="Gomez Garrido J."/>
        </authorList>
    </citation>
    <scope>NUCLEOTIDE SEQUENCE</scope>
    <source>
        <strain evidence="1">A484AB</strain>
    </source>
</reference>
<dbReference type="SUPFAM" id="SSF51126">
    <property type="entry name" value="Pectin lyase-like"/>
    <property type="match status" value="1"/>
</dbReference>
<dbReference type="OrthoDB" id="5967851at2759"/>
<accession>A0A6S7GUA0</accession>
<gene>
    <name evidence="1" type="ORF">PACLA_8A013982</name>
</gene>
<evidence type="ECO:0000313" key="2">
    <source>
        <dbReference type="Proteomes" id="UP001152795"/>
    </source>
</evidence>
<dbReference type="AlphaFoldDB" id="A0A6S7GUA0"/>
<dbReference type="PANTHER" id="PTHR11319">
    <property type="entry name" value="G PROTEIN-COUPLED RECEPTOR-RELATED"/>
    <property type="match status" value="1"/>
</dbReference>
<dbReference type="InterPro" id="IPR012334">
    <property type="entry name" value="Pectin_lyas_fold"/>
</dbReference>
<dbReference type="Gene3D" id="2.160.20.10">
    <property type="entry name" value="Single-stranded right-handed beta-helix, Pectin lyase-like"/>
    <property type="match status" value="1"/>
</dbReference>
<evidence type="ECO:0000313" key="1">
    <source>
        <dbReference type="EMBL" id="CAB3993679.1"/>
    </source>
</evidence>
<dbReference type="EMBL" id="CACRXK020002307">
    <property type="protein sequence ID" value="CAB3993679.1"/>
    <property type="molecule type" value="Genomic_DNA"/>
</dbReference>
<name>A0A6S7GUA0_PARCT</name>
<protein>
    <submittedName>
        <fullName evidence="1">Uncharacterized protein</fullName>
    </submittedName>
</protein>
<organism evidence="1 2">
    <name type="scientific">Paramuricea clavata</name>
    <name type="common">Red gorgonian</name>
    <name type="synonym">Violescent sea-whip</name>
    <dbReference type="NCBI Taxonomy" id="317549"/>
    <lineage>
        <taxon>Eukaryota</taxon>
        <taxon>Metazoa</taxon>
        <taxon>Cnidaria</taxon>
        <taxon>Anthozoa</taxon>
        <taxon>Octocorallia</taxon>
        <taxon>Malacalcyonacea</taxon>
        <taxon>Plexauridae</taxon>
        <taxon>Paramuricea</taxon>
    </lineage>
</organism>
<sequence length="1107" mass="125194">MTNSLFVSHHGDDLNNCGNWTMPCRTVRHAVKMSNDGDQIYIDYAQGRPYMECENLTQSTCSIELTKSVSFHGINGKAKIQCRKCYKIFNITSSSFKITRIKFLNLAISNSNTVAELDVGAKAELVFQNMLIRDNSYAIYSKNSIDCSIKIFNSSFEHNFNPTWGIYLRCVNLTVHINSSSFRITPLLFTNIANKPTRWKKTEILIQNTIFNGKKIKKCASMLTIMPFAAIFNVTISDSEFKNHFANCSSGQEDRLSTLQIYEDRENVRDITLIYFSNLIFENNYNNWATLLLSAGYLEYTEVNVLIRDSIFRNNSIALRVYSRYLGGSNSPAKWPTIILENNTFVENFYDKVKITGAAAITFKSVKSRVSSCRFLDNRSGQNPYIGVITIAERATVTFLNSYFENRQTAGQANQLFASGNKPVYFRGKNTFNLVALKKSQTVFIRVPPNSNTKVIMKKKFKIICPQGYKVNSQRECVNIKNAYMCLYITVQCEQCPTKTYTLERGKFIFNKSNDIQCQQCPRGGDCGSGLVTAKPNFWGFRTNMKIVFVQCPPGYCCDTEDCVTYDGCHGNRSGTLCGQCPEGMSESLFSTQCISNTECSFNYFFIIGTIAMLVLYLVFFLYHKEIVSIFRTSLFSKGLSFSINNRNEQRNNVSTGGNTSSPSGMIKIFFYYYQVCNLLRSSVGSFKKGQFIHNFENVISRVMNMVLVNLPSFKCPLKDLHAVPKAVILHSVGYCLLALLCLLYLISKLIPILRRLHHDGDARTALQDVTSTRSDNRSSASKSLFSQRVASAFTYISLLMYASSAKLCLSLLHCVQVGDNQVLFLDGNVKCYQTFQYFLLAYLISSILPFCLVPVFGSYHLKSGRIGVRQFCAACIFPLPFCCFWMYLLLKDCRSGNQETYNTIEENDNAVRSEQDNDETQSLGSEEITFTYSTESNENTSTGSESAILSVLLGPFKQHQAFMCFPSSHIPWEGFLVFRRLVLIILLTFVYDIQLRLFLALILCVAILICHTIAYPFQRKRYNVLESFSLGTHVVLCGSTLIKAIHYGEDYSSFSKSLPVLNVIENILIVAPLSIIMIVVIFSLAIKLVFGLKLCVSVLIRKVRGF</sequence>
<proteinExistence type="predicted"/>
<dbReference type="InterPro" id="IPR011050">
    <property type="entry name" value="Pectin_lyase_fold/virulence"/>
</dbReference>
<comment type="caution">
    <text evidence="1">The sequence shown here is derived from an EMBL/GenBank/DDBJ whole genome shotgun (WGS) entry which is preliminary data.</text>
</comment>
<dbReference type="Proteomes" id="UP001152795">
    <property type="component" value="Unassembled WGS sequence"/>
</dbReference>
<dbReference type="PANTHER" id="PTHR11319:SF35">
    <property type="entry name" value="OUTER MEMBRANE PROTEIN PMPC-RELATED"/>
    <property type="match status" value="1"/>
</dbReference>